<dbReference type="SUPFAM" id="SSF48452">
    <property type="entry name" value="TPR-like"/>
    <property type="match status" value="2"/>
</dbReference>
<gene>
    <name evidence="4" type="ORF">Premu_1132</name>
</gene>
<name>F8N8K5_9BACT</name>
<dbReference type="EMBL" id="GL945017">
    <property type="protein sequence ID" value="EGN56572.1"/>
    <property type="molecule type" value="Genomic_DNA"/>
</dbReference>
<evidence type="ECO:0000256" key="1">
    <source>
        <dbReference type="PROSITE-ProRule" id="PRU00339"/>
    </source>
</evidence>
<dbReference type="Proteomes" id="UP000002772">
    <property type="component" value="Unassembled WGS sequence"/>
</dbReference>
<sequence>MFRSPLHKITLLLIAATGIIVMAGCSSAKNTASTRWWKAFNARYNTYYNGAMAYVDGSMEKENGNKDNYTAMIPLYTVGNKGSRELGKANFDRAILKAEKAIDRFSIKQRPQWNSNRQKTDRDREWLARREYNPFLWKAWMLMGRSQFHEGSFDNAISTFAYMSMLYRTQPAIFSKAQAWLAKSYIENGQAYDAEDVIRNSRRDSIPWQASKDWNYTLADYCLLTGDYQGAIPHLRNVIRYEMRRKQKAREEFLMGQVCQAVGRDKEAYRAYTKVIGMNPPYELEFNARIARTEVMGITKSDRMIAKLKRMTKSDKNKDFLDQVYFAIGNICLTRKDTLKAIVAYEKGNEKATRSGAERSTLLLKLGNLYWEKEHYADARRCYNAALGMTDQDNKAYRQLSERSTVLDELVPYTDAIHLQDSLQSLARMDERQRDMAIDRIIEALKKKEREEKRALQEQTAAQAQQNGENDPDMETSGQNRSTVQRPASNSQQSAEWYFYNSAAVTQGKLQFQRLWGKRENVDNWQRINKSIVKQASNDMTEMIDTQRDSLFNAQVQSDSVKRISGKAIDDPHQRAYYLAQIPLTPEQLKSSNDALADALFNSGVIFKDKLDNLSLSEKALRRLVRQFPNYEHKDNAFYHLFLLYSRKGQSTRAETYVDSLKAEYPNSEWTALLSDPNYASNARYGAHIEDSIYAATYDAFKADRYREVDANVTLSEKRFPEGANRDKFLFVGALGRLNEGDEESCMRGLNTLVEKYPGSEVSKIAGMIINGVKSGKRLRGARFDIGNIWAIRNKTLSDSAQLKAKPLSPERNTQFVFMLAYQPGSVNENKLLYQVAKYNFTSYLVRDFDIAIDDDNYLHRLRVSGFRNYDEALLYSRGLLAQTPILKLMGKARPFIISTENLPLIGVAYSYEDYKKFYDVHFAPIKPSTLQLLNEPESLMTEPQEPDSLQDDGLRNLQQSEEYEMPIHTEAQPQGMNPSIPQQKTTTPQTKKPAQQEKKTQPEKKKTFNIESEDYELEGF</sequence>
<dbReference type="Gene3D" id="1.25.40.10">
    <property type="entry name" value="Tetratricopeptide repeat domain"/>
    <property type="match status" value="3"/>
</dbReference>
<evidence type="ECO:0000313" key="4">
    <source>
        <dbReference type="EMBL" id="EGN56572.1"/>
    </source>
</evidence>
<dbReference type="PROSITE" id="PS51257">
    <property type="entry name" value="PROKAR_LIPOPROTEIN"/>
    <property type="match status" value="1"/>
</dbReference>
<feature type="compositionally biased region" description="Polar residues" evidence="2">
    <location>
        <begin position="972"/>
        <end position="981"/>
    </location>
</feature>
<dbReference type="Pfam" id="PF13181">
    <property type="entry name" value="TPR_8"/>
    <property type="match status" value="1"/>
</dbReference>
<dbReference type="eggNOG" id="COG0457">
    <property type="taxonomic scope" value="Bacteria"/>
</dbReference>
<protein>
    <submittedName>
        <fullName evidence="4">Tetratricopeptide TPR_1 repeat-containing protein</fullName>
    </submittedName>
</protein>
<dbReference type="InterPro" id="IPR011990">
    <property type="entry name" value="TPR-like_helical_dom_sf"/>
</dbReference>
<dbReference type="OrthoDB" id="1522549at2"/>
<feature type="region of interest" description="Disordered" evidence="2">
    <location>
        <begin position="963"/>
        <end position="1021"/>
    </location>
</feature>
<proteinExistence type="predicted"/>
<feature type="compositionally biased region" description="Basic and acidic residues" evidence="2">
    <location>
        <begin position="995"/>
        <end position="1009"/>
    </location>
</feature>
<evidence type="ECO:0000256" key="3">
    <source>
        <dbReference type="SAM" id="SignalP"/>
    </source>
</evidence>
<feature type="repeat" description="TPR" evidence="1">
    <location>
        <begin position="360"/>
        <end position="393"/>
    </location>
</feature>
<feature type="chain" id="PRO_5003375499" evidence="3">
    <location>
        <begin position="29"/>
        <end position="1021"/>
    </location>
</feature>
<feature type="signal peptide" evidence="3">
    <location>
        <begin position="1"/>
        <end position="28"/>
    </location>
</feature>
<feature type="compositionally biased region" description="Low complexity" evidence="2">
    <location>
        <begin position="457"/>
        <end position="466"/>
    </location>
</feature>
<keyword evidence="1" id="KW-0802">TPR repeat</keyword>
<dbReference type="SMART" id="SM00028">
    <property type="entry name" value="TPR"/>
    <property type="match status" value="5"/>
</dbReference>
<dbReference type="AlphaFoldDB" id="F8N8K5"/>
<feature type="compositionally biased region" description="Acidic residues" evidence="2">
    <location>
        <begin position="1012"/>
        <end position="1021"/>
    </location>
</feature>
<feature type="compositionally biased region" description="Low complexity" evidence="2">
    <location>
        <begin position="982"/>
        <end position="994"/>
    </location>
</feature>
<feature type="region of interest" description="Disordered" evidence="2">
    <location>
        <begin position="452"/>
        <end position="490"/>
    </location>
</feature>
<keyword evidence="5" id="KW-1185">Reference proteome</keyword>
<dbReference type="InterPro" id="IPR019734">
    <property type="entry name" value="TPR_rpt"/>
</dbReference>
<accession>F8N8K5</accession>
<feature type="compositionally biased region" description="Polar residues" evidence="2">
    <location>
        <begin position="476"/>
        <end position="490"/>
    </location>
</feature>
<dbReference type="HOGENOM" id="CLU_007706_0_0_10"/>
<dbReference type="PROSITE" id="PS50005">
    <property type="entry name" value="TPR"/>
    <property type="match status" value="1"/>
</dbReference>
<evidence type="ECO:0000313" key="5">
    <source>
        <dbReference type="Proteomes" id="UP000002772"/>
    </source>
</evidence>
<organism evidence="4 5">
    <name type="scientific">Hallella multisaccharivorax DSM 17128</name>
    <dbReference type="NCBI Taxonomy" id="688246"/>
    <lineage>
        <taxon>Bacteria</taxon>
        <taxon>Pseudomonadati</taxon>
        <taxon>Bacteroidota</taxon>
        <taxon>Bacteroidia</taxon>
        <taxon>Bacteroidales</taxon>
        <taxon>Prevotellaceae</taxon>
        <taxon>Hallella</taxon>
    </lineage>
</organism>
<evidence type="ECO:0000256" key="2">
    <source>
        <dbReference type="SAM" id="MobiDB-lite"/>
    </source>
</evidence>
<dbReference type="STRING" id="688246.Premu_1132"/>
<reference evidence="5" key="1">
    <citation type="journal article" date="2011" name="Stand. Genomic Sci.">
        <title>Non-contiguous finished genome sequence of the opportunistic oral pathogen Prevotella multisaccharivorax type strain (PPPA20).</title>
        <authorList>
            <person name="Pati A."/>
            <person name="Gronow S."/>
            <person name="Lu M."/>
            <person name="Lapidus A."/>
            <person name="Nolan M."/>
            <person name="Lucas S."/>
            <person name="Hammon N."/>
            <person name="Deshpande S."/>
            <person name="Cheng J.F."/>
            <person name="Tapia R."/>
            <person name="Han C."/>
            <person name="Goodwin L."/>
            <person name="Pitluck S."/>
            <person name="Liolios K."/>
            <person name="Pagani I."/>
            <person name="Mavromatis K."/>
            <person name="Mikhailova N."/>
            <person name="Huntemann M."/>
            <person name="Chen A."/>
            <person name="Palaniappan K."/>
            <person name="Land M."/>
            <person name="Hauser L."/>
            <person name="Detter J.C."/>
            <person name="Brambilla E.M."/>
            <person name="Rohde M."/>
            <person name="Goker M."/>
            <person name="Woyke T."/>
            <person name="Bristow J."/>
            <person name="Eisen J.A."/>
            <person name="Markowitz V."/>
            <person name="Hugenholtz P."/>
            <person name="Kyrpides N.C."/>
            <person name="Klenk H.P."/>
            <person name="Ivanova N."/>
        </authorList>
    </citation>
    <scope>NUCLEOTIDE SEQUENCE [LARGE SCALE GENOMIC DNA]</scope>
    <source>
        <strain evidence="5">DSM 17128</strain>
    </source>
</reference>
<keyword evidence="3" id="KW-0732">Signal</keyword>